<dbReference type="GO" id="GO:0016787">
    <property type="term" value="F:hydrolase activity"/>
    <property type="evidence" value="ECO:0007669"/>
    <property type="project" value="UniProtKB-KW"/>
</dbReference>
<dbReference type="PANTHER" id="PTHR42978:SF2">
    <property type="entry name" value="102 KBASES UNSTABLE REGION: FROM 1 TO 119443"/>
    <property type="match status" value="1"/>
</dbReference>
<dbReference type="InterPro" id="IPR036866">
    <property type="entry name" value="RibonucZ/Hydroxyglut_hydro"/>
</dbReference>
<evidence type="ECO:0000256" key="3">
    <source>
        <dbReference type="ARBA" id="ARBA00022723"/>
    </source>
</evidence>
<dbReference type="Pfam" id="PF00753">
    <property type="entry name" value="Lactamase_B"/>
    <property type="match status" value="1"/>
</dbReference>
<comment type="similarity">
    <text evidence="2">Belongs to the metallo-beta-lactamase superfamily.</text>
</comment>
<dbReference type="SUPFAM" id="SSF56281">
    <property type="entry name" value="Metallo-hydrolase/oxidoreductase"/>
    <property type="match status" value="1"/>
</dbReference>
<comment type="cofactor">
    <cofactor evidence="1">
        <name>Zn(2+)</name>
        <dbReference type="ChEBI" id="CHEBI:29105"/>
    </cofactor>
</comment>
<dbReference type="InterPro" id="IPR051013">
    <property type="entry name" value="MBL_superfamily_lactonases"/>
</dbReference>
<dbReference type="InterPro" id="IPR001279">
    <property type="entry name" value="Metallo-B-lactamas"/>
</dbReference>
<evidence type="ECO:0000256" key="1">
    <source>
        <dbReference type="ARBA" id="ARBA00001947"/>
    </source>
</evidence>
<evidence type="ECO:0000256" key="5">
    <source>
        <dbReference type="ARBA" id="ARBA00022833"/>
    </source>
</evidence>
<dbReference type="CDD" id="cd07730">
    <property type="entry name" value="metallo-hydrolase-like_MBL-fold"/>
    <property type="match status" value="1"/>
</dbReference>
<evidence type="ECO:0000256" key="4">
    <source>
        <dbReference type="ARBA" id="ARBA00022801"/>
    </source>
</evidence>
<evidence type="ECO:0000313" key="7">
    <source>
        <dbReference type="EMBL" id="KAJ8457287.1"/>
    </source>
</evidence>
<keyword evidence="4" id="KW-0378">Hydrolase</keyword>
<protein>
    <recommendedName>
        <fullName evidence="6">Metallo-beta-lactamase domain-containing protein</fullName>
    </recommendedName>
</protein>
<evidence type="ECO:0000259" key="6">
    <source>
        <dbReference type="SMART" id="SM00849"/>
    </source>
</evidence>
<keyword evidence="8" id="KW-1185">Reference proteome</keyword>
<keyword evidence="5" id="KW-0862">Zinc</keyword>
<gene>
    <name evidence="7" type="ORF">ONZ51_g11625</name>
</gene>
<dbReference type="AlphaFoldDB" id="A0AAD7X3Z6"/>
<proteinExistence type="inferred from homology"/>
<keyword evidence="3" id="KW-0479">Metal-binding</keyword>
<evidence type="ECO:0000256" key="2">
    <source>
        <dbReference type="ARBA" id="ARBA00007749"/>
    </source>
</evidence>
<dbReference type="GO" id="GO:0046872">
    <property type="term" value="F:metal ion binding"/>
    <property type="evidence" value="ECO:0007669"/>
    <property type="project" value="UniProtKB-KW"/>
</dbReference>
<name>A0AAD7X3Z6_9APHY</name>
<organism evidence="7 8">
    <name type="scientific">Trametes cubensis</name>
    <dbReference type="NCBI Taxonomy" id="1111947"/>
    <lineage>
        <taxon>Eukaryota</taxon>
        <taxon>Fungi</taxon>
        <taxon>Dikarya</taxon>
        <taxon>Basidiomycota</taxon>
        <taxon>Agaricomycotina</taxon>
        <taxon>Agaricomycetes</taxon>
        <taxon>Polyporales</taxon>
        <taxon>Polyporaceae</taxon>
        <taxon>Trametes</taxon>
    </lineage>
</organism>
<sequence>MTSPSTPTLPDPGPDQAYMEVSALEAGQLELRMRLFVAGSSPTESRLAPSLAFHLRHSAAGQQLLFDLGIRRDLDSHPPAVRQLNAGRAVIVSQTVEESLRKGGIEPTDVKTIIISHLHFDHVGQCSSFPNATFILGHEAKDLVAHAYPSDPDSLCLQSAVPPERTRFLDREFTQTVGPFPRAYDYFGDGSMYIIDAPGHLPGHLNVLARTNATGSWIYLAGDTAHDTRILTGEREVAVALQPDRHFRCIHVDKEKAEEHIRLVRTLLNVPKVLVLLAHDYRWYEENKGGEGFLPGCIAPVM</sequence>
<reference evidence="7" key="1">
    <citation type="submission" date="2022-11" db="EMBL/GenBank/DDBJ databases">
        <title>Genome Sequence of Cubamyces cubensis.</title>
        <authorList>
            <person name="Buettner E."/>
        </authorList>
    </citation>
    <scope>NUCLEOTIDE SEQUENCE</scope>
    <source>
        <strain evidence="7">MPL-01</strain>
    </source>
</reference>
<comment type="caution">
    <text evidence="7">The sequence shown here is derived from an EMBL/GenBank/DDBJ whole genome shotgun (WGS) entry which is preliminary data.</text>
</comment>
<feature type="domain" description="Metallo-beta-lactamase" evidence="6">
    <location>
        <begin position="49"/>
        <end position="279"/>
    </location>
</feature>
<dbReference type="Gene3D" id="3.60.15.10">
    <property type="entry name" value="Ribonuclease Z/Hydroxyacylglutathione hydrolase-like"/>
    <property type="match status" value="1"/>
</dbReference>
<dbReference type="Proteomes" id="UP001215151">
    <property type="component" value="Unassembled WGS sequence"/>
</dbReference>
<dbReference type="PANTHER" id="PTHR42978">
    <property type="entry name" value="QUORUM-QUENCHING LACTONASE YTNP-RELATED-RELATED"/>
    <property type="match status" value="1"/>
</dbReference>
<accession>A0AAD7X3Z6</accession>
<evidence type="ECO:0000313" key="8">
    <source>
        <dbReference type="Proteomes" id="UP001215151"/>
    </source>
</evidence>
<dbReference type="SMART" id="SM00849">
    <property type="entry name" value="Lactamase_B"/>
    <property type="match status" value="1"/>
</dbReference>
<dbReference type="EMBL" id="JAPEVG010000578">
    <property type="protein sequence ID" value="KAJ8457287.1"/>
    <property type="molecule type" value="Genomic_DNA"/>
</dbReference>